<reference evidence="3" key="1">
    <citation type="submission" date="2016-11" db="UniProtKB">
        <authorList>
            <consortium name="WormBaseParasite"/>
        </authorList>
    </citation>
    <scope>IDENTIFICATION</scope>
</reference>
<evidence type="ECO:0000256" key="1">
    <source>
        <dbReference type="SAM" id="MobiDB-lite"/>
    </source>
</evidence>
<accession>A0A1I7UXA7</accession>
<organism evidence="2 3">
    <name type="scientific">Caenorhabditis tropicalis</name>
    <dbReference type="NCBI Taxonomy" id="1561998"/>
    <lineage>
        <taxon>Eukaryota</taxon>
        <taxon>Metazoa</taxon>
        <taxon>Ecdysozoa</taxon>
        <taxon>Nematoda</taxon>
        <taxon>Chromadorea</taxon>
        <taxon>Rhabditida</taxon>
        <taxon>Rhabditina</taxon>
        <taxon>Rhabditomorpha</taxon>
        <taxon>Rhabditoidea</taxon>
        <taxon>Rhabditidae</taxon>
        <taxon>Peloderinae</taxon>
        <taxon>Caenorhabditis</taxon>
    </lineage>
</organism>
<sequence length="189" mass="23009">MHQSPEVQPTLNARIRPESPTEAVSHSSEIRNTPAPTTEDIRRTEQRIIERASKRFHRARKQYFAVLEKYEGIVEEREDHGKLYQRRVRRERREEQLRLREREIRQRRREDERRRRTLQRQGQTHSERVQSVFREYANMELFPIDNHPAVYLPEPSVSEDERPPRRPINTPEEMDNHFNAAVNRFYDMI</sequence>
<feature type="region of interest" description="Disordered" evidence="1">
    <location>
        <begin position="152"/>
        <end position="173"/>
    </location>
</feature>
<feature type="compositionally biased region" description="Polar residues" evidence="1">
    <location>
        <begin position="1"/>
        <end position="11"/>
    </location>
</feature>
<dbReference type="AlphaFoldDB" id="A0A1I7UXA7"/>
<protein>
    <submittedName>
        <fullName evidence="3">BZIP domain-containing protein</fullName>
    </submittedName>
</protein>
<feature type="region of interest" description="Disordered" evidence="1">
    <location>
        <begin position="1"/>
        <end position="42"/>
    </location>
</feature>
<dbReference type="Proteomes" id="UP000095282">
    <property type="component" value="Unplaced"/>
</dbReference>
<evidence type="ECO:0000313" key="3">
    <source>
        <dbReference type="WBParaSite" id="Csp11.Scaffold630.g20263.t1"/>
    </source>
</evidence>
<keyword evidence="2" id="KW-1185">Reference proteome</keyword>
<proteinExistence type="predicted"/>
<evidence type="ECO:0000313" key="2">
    <source>
        <dbReference type="Proteomes" id="UP000095282"/>
    </source>
</evidence>
<dbReference type="WBParaSite" id="Csp11.Scaffold630.g20263.t1">
    <property type="protein sequence ID" value="Csp11.Scaffold630.g20263.t1"/>
    <property type="gene ID" value="Csp11.Scaffold630.g20263"/>
</dbReference>
<feature type="compositionally biased region" description="Polar residues" evidence="1">
    <location>
        <begin position="22"/>
        <end position="36"/>
    </location>
</feature>
<name>A0A1I7UXA7_9PELO</name>
<feature type="region of interest" description="Disordered" evidence="1">
    <location>
        <begin position="107"/>
        <end position="128"/>
    </location>
</feature>